<dbReference type="Pfam" id="PF13516">
    <property type="entry name" value="LRR_6"/>
    <property type="match status" value="2"/>
</dbReference>
<sequence>MRYFCSLRRQLTTCSIVISLLLQSCTGLTNLSIAIEKGQTDNIEKASNQVSISKVRSKKLSHSVSSFRKGDQLQAIGKENLLEENLLKKQLSGYVYVDKGRYKRAAANDQEKVKKKREKGENRNQTTRRKREKNQENKKESHRDKKYPGVEVPGKSNKQSKEKNRHKIKIQREQRPLIPDSPGATKKRVKKKRKTVSGDRIPALYILDLPAELLAEVVSYLIFTEAMLARELNRRFYALITGYNRVGIIGLENKPNHTINIAAWSLKHTIDFNDLSSKLTTMPSFVFYQLMRKVDNLPQAYWPYLADTKIQAVYLWRNKIGPIEVEMLGKCLQRSRVHTVYLGWNQVGDIGAEAFGKTLAENRHIREVNLSKNKLGAVGAKGVTEHFPKDNAYN</sequence>
<dbReference type="InterPro" id="IPR032675">
    <property type="entry name" value="LRR_dom_sf"/>
</dbReference>
<evidence type="ECO:0000256" key="2">
    <source>
        <dbReference type="SAM" id="SignalP"/>
    </source>
</evidence>
<keyword evidence="2" id="KW-0732">Signal</keyword>
<feature type="compositionally biased region" description="Basic residues" evidence="1">
    <location>
        <begin position="185"/>
        <end position="194"/>
    </location>
</feature>
<gene>
    <name evidence="4" type="ordered locus">Aasi_1753</name>
</gene>
<evidence type="ECO:0000259" key="3">
    <source>
        <dbReference type="PROSITE" id="PS50181"/>
    </source>
</evidence>
<dbReference type="SUPFAM" id="SSF52047">
    <property type="entry name" value="RNI-like"/>
    <property type="match status" value="1"/>
</dbReference>
<feature type="domain" description="F-box" evidence="3">
    <location>
        <begin position="203"/>
        <end position="240"/>
    </location>
</feature>
<feature type="signal peptide" evidence="2">
    <location>
        <begin position="1"/>
        <end position="29"/>
    </location>
</feature>
<dbReference type="AlphaFoldDB" id="C3L3Y9"/>
<accession>C3L3Y9</accession>
<dbReference type="eggNOG" id="COG4886">
    <property type="taxonomic scope" value="Bacteria"/>
</dbReference>
<protein>
    <recommendedName>
        <fullName evidence="3">F-box domain-containing protein</fullName>
    </recommendedName>
</protein>
<proteinExistence type="predicted"/>
<evidence type="ECO:0000256" key="1">
    <source>
        <dbReference type="SAM" id="MobiDB-lite"/>
    </source>
</evidence>
<feature type="chain" id="PRO_5002929142" description="F-box domain-containing protein" evidence="2">
    <location>
        <begin position="30"/>
        <end position="394"/>
    </location>
</feature>
<dbReference type="STRING" id="452471.Aasi_1753"/>
<dbReference type="PROSITE" id="PS51257">
    <property type="entry name" value="PROKAR_LIPOPROTEIN"/>
    <property type="match status" value="1"/>
</dbReference>
<evidence type="ECO:0000313" key="4">
    <source>
        <dbReference type="EMBL" id="ACP21030.1"/>
    </source>
</evidence>
<feature type="region of interest" description="Disordered" evidence="1">
    <location>
        <begin position="107"/>
        <end position="194"/>
    </location>
</feature>
<organism evidence="4 5">
    <name type="scientific">Amoebophilus asiaticus (strain 5a2)</name>
    <dbReference type="NCBI Taxonomy" id="452471"/>
    <lineage>
        <taxon>Bacteria</taxon>
        <taxon>Pseudomonadati</taxon>
        <taxon>Bacteroidota</taxon>
        <taxon>Cytophagia</taxon>
        <taxon>Cytophagales</taxon>
        <taxon>Amoebophilaceae</taxon>
        <taxon>Candidatus Amoebophilus</taxon>
    </lineage>
</organism>
<dbReference type="PROSITE" id="PS50181">
    <property type="entry name" value="FBOX"/>
    <property type="match status" value="1"/>
</dbReference>
<dbReference type="Gene3D" id="3.80.10.10">
    <property type="entry name" value="Ribonuclease Inhibitor"/>
    <property type="match status" value="1"/>
</dbReference>
<dbReference type="eggNOG" id="COG0515">
    <property type="taxonomic scope" value="Bacteria"/>
</dbReference>
<feature type="compositionally biased region" description="Basic and acidic residues" evidence="1">
    <location>
        <begin position="133"/>
        <end position="148"/>
    </location>
</feature>
<dbReference type="HOGENOM" id="CLU_699495_0_0_10"/>
<keyword evidence="5" id="KW-1185">Reference proteome</keyword>
<dbReference type="KEGG" id="aas:Aasi_1753"/>
<dbReference type="InterPro" id="IPR001611">
    <property type="entry name" value="Leu-rich_rpt"/>
</dbReference>
<dbReference type="InterPro" id="IPR001810">
    <property type="entry name" value="F-box_dom"/>
</dbReference>
<reference evidence="4 5" key="1">
    <citation type="journal article" date="2010" name="J. Bacteriol.">
        <title>The genome of the amoeba symbiont 'Candidatus Amoebophilus asiaticus' reveals common mechanisms for host cell interaction among amoeba-associated bacteria.</title>
        <authorList>
            <person name="Schmitz-Esser S."/>
            <person name="Tischler P."/>
            <person name="Arnold R."/>
            <person name="Montanaro J."/>
            <person name="Wagner M."/>
            <person name="Rattei T."/>
            <person name="Horn M."/>
        </authorList>
    </citation>
    <scope>NUCLEOTIDE SEQUENCE [LARGE SCALE GENOMIC DNA]</scope>
    <source>
        <strain evidence="4 5">5a2</strain>
    </source>
</reference>
<dbReference type="RefSeq" id="WP_012473053.1">
    <property type="nucleotide sequence ID" value="NC_010830.1"/>
</dbReference>
<evidence type="ECO:0000313" key="5">
    <source>
        <dbReference type="Proteomes" id="UP000001227"/>
    </source>
</evidence>
<dbReference type="Proteomes" id="UP000001227">
    <property type="component" value="Chromosome"/>
</dbReference>
<dbReference type="EMBL" id="CP001102">
    <property type="protein sequence ID" value="ACP21030.1"/>
    <property type="molecule type" value="Genomic_DNA"/>
</dbReference>
<name>C3L3Y9_AMOA5</name>